<evidence type="ECO:0000256" key="9">
    <source>
        <dbReference type="ARBA" id="ARBA00022801"/>
    </source>
</evidence>
<keyword evidence="8" id="KW-0808">Transferase</keyword>
<reference evidence="20 21" key="1">
    <citation type="submission" date="2019-07" db="EMBL/GenBank/DDBJ databases">
        <title>Whole genome shotgun sequence of Cerasibacillus quisquiliarum NBRC 102429.</title>
        <authorList>
            <person name="Hosoyama A."/>
            <person name="Uohara A."/>
            <person name="Ohji S."/>
            <person name="Ichikawa N."/>
        </authorList>
    </citation>
    <scope>NUCLEOTIDE SEQUENCE [LARGE SCALE GENOMIC DNA]</scope>
    <source>
        <strain evidence="20 21">NBRC 102429</strain>
    </source>
</reference>
<dbReference type="Gene3D" id="1.10.3810.10">
    <property type="entry name" value="Biosynthetic peptidoglycan transglycosylase-like"/>
    <property type="match status" value="1"/>
</dbReference>
<dbReference type="PANTHER" id="PTHR32282">
    <property type="entry name" value="BINDING PROTEIN TRANSPEPTIDASE, PUTATIVE-RELATED"/>
    <property type="match status" value="1"/>
</dbReference>
<feature type="transmembrane region" description="Helical" evidence="17">
    <location>
        <begin position="12"/>
        <end position="30"/>
    </location>
</feature>
<feature type="domain" description="Glycosyl transferase family 51" evidence="19">
    <location>
        <begin position="55"/>
        <end position="222"/>
    </location>
</feature>
<evidence type="ECO:0000256" key="14">
    <source>
        <dbReference type="ARBA" id="ARBA00023316"/>
    </source>
</evidence>
<dbReference type="GO" id="GO:0006508">
    <property type="term" value="P:proteolysis"/>
    <property type="evidence" value="ECO:0007669"/>
    <property type="project" value="UniProtKB-KW"/>
</dbReference>
<keyword evidence="4" id="KW-1003">Cell membrane</keyword>
<dbReference type="Gene3D" id="3.40.710.10">
    <property type="entry name" value="DD-peptidase/beta-lactamase superfamily"/>
    <property type="match status" value="1"/>
</dbReference>
<dbReference type="SUPFAM" id="SSF53955">
    <property type="entry name" value="Lysozyme-like"/>
    <property type="match status" value="1"/>
</dbReference>
<comment type="similarity">
    <text evidence="3">In the N-terminal section; belongs to the glycosyltransferase 51 family.</text>
</comment>
<protein>
    <submittedName>
        <fullName evidence="20">Penicillin-binding protein 2D</fullName>
    </submittedName>
</protein>
<dbReference type="NCBIfam" id="TIGR02074">
    <property type="entry name" value="PBP_1a_fam"/>
    <property type="match status" value="1"/>
</dbReference>
<dbReference type="SUPFAM" id="SSF56601">
    <property type="entry name" value="beta-lactamase/transpeptidase-like"/>
    <property type="match status" value="1"/>
</dbReference>
<comment type="caution">
    <text evidence="20">The sequence shown here is derived from an EMBL/GenBank/DDBJ whole genome shotgun (WGS) entry which is preliminary data.</text>
</comment>
<evidence type="ECO:0000256" key="11">
    <source>
        <dbReference type="ARBA" id="ARBA00022984"/>
    </source>
</evidence>
<dbReference type="GO" id="GO:0071555">
    <property type="term" value="P:cell wall organization"/>
    <property type="evidence" value="ECO:0007669"/>
    <property type="project" value="UniProtKB-KW"/>
</dbReference>
<comment type="catalytic activity">
    <reaction evidence="16">
        <text>[GlcNAc-(1-&gt;4)-Mur2Ac(oyl-L-Ala-gamma-D-Glu-L-Lys-D-Ala-D-Ala)](n)-di-trans,octa-cis-undecaprenyl diphosphate + beta-D-GlcNAc-(1-&gt;4)-Mur2Ac(oyl-L-Ala-gamma-D-Glu-L-Lys-D-Ala-D-Ala)-di-trans,octa-cis-undecaprenyl diphosphate = [GlcNAc-(1-&gt;4)-Mur2Ac(oyl-L-Ala-gamma-D-Glu-L-Lys-D-Ala-D-Ala)](n+1)-di-trans,octa-cis-undecaprenyl diphosphate + di-trans,octa-cis-undecaprenyl diphosphate + H(+)</text>
        <dbReference type="Rhea" id="RHEA:23708"/>
        <dbReference type="Rhea" id="RHEA-COMP:9602"/>
        <dbReference type="Rhea" id="RHEA-COMP:9603"/>
        <dbReference type="ChEBI" id="CHEBI:15378"/>
        <dbReference type="ChEBI" id="CHEBI:58405"/>
        <dbReference type="ChEBI" id="CHEBI:60033"/>
        <dbReference type="ChEBI" id="CHEBI:78435"/>
        <dbReference type="EC" id="2.4.99.28"/>
    </reaction>
</comment>
<dbReference type="InterPro" id="IPR001460">
    <property type="entry name" value="PCN-bd_Tpept"/>
</dbReference>
<keyword evidence="12 17" id="KW-0472">Membrane</keyword>
<evidence type="ECO:0000256" key="1">
    <source>
        <dbReference type="ARBA" id="ARBA00004236"/>
    </source>
</evidence>
<keyword evidence="5" id="KW-0121">Carboxypeptidase</keyword>
<evidence type="ECO:0000256" key="6">
    <source>
        <dbReference type="ARBA" id="ARBA00022670"/>
    </source>
</evidence>
<keyword evidence="13" id="KW-0511">Multifunctional enzyme</keyword>
<evidence type="ECO:0000256" key="10">
    <source>
        <dbReference type="ARBA" id="ARBA00022960"/>
    </source>
</evidence>
<comment type="similarity">
    <text evidence="2">In the C-terminal section; belongs to the transpeptidase family.</text>
</comment>
<keyword evidence="17" id="KW-1133">Transmembrane helix</keyword>
<evidence type="ECO:0000256" key="5">
    <source>
        <dbReference type="ARBA" id="ARBA00022645"/>
    </source>
</evidence>
<evidence type="ECO:0000256" key="17">
    <source>
        <dbReference type="SAM" id="Phobius"/>
    </source>
</evidence>
<evidence type="ECO:0000256" key="7">
    <source>
        <dbReference type="ARBA" id="ARBA00022676"/>
    </source>
</evidence>
<evidence type="ECO:0000256" key="12">
    <source>
        <dbReference type="ARBA" id="ARBA00023136"/>
    </source>
</evidence>
<evidence type="ECO:0000256" key="3">
    <source>
        <dbReference type="ARBA" id="ARBA00007739"/>
    </source>
</evidence>
<feature type="domain" description="Penicillin-binding protein transpeptidase" evidence="18">
    <location>
        <begin position="311"/>
        <end position="562"/>
    </location>
</feature>
<organism evidence="20 21">
    <name type="scientific">Cerasibacillus quisquiliarum</name>
    <dbReference type="NCBI Taxonomy" id="227865"/>
    <lineage>
        <taxon>Bacteria</taxon>
        <taxon>Bacillati</taxon>
        <taxon>Bacillota</taxon>
        <taxon>Bacilli</taxon>
        <taxon>Bacillales</taxon>
        <taxon>Bacillaceae</taxon>
        <taxon>Cerasibacillus</taxon>
    </lineage>
</organism>
<dbReference type="Pfam" id="PF00905">
    <property type="entry name" value="Transpeptidase"/>
    <property type="match status" value="1"/>
</dbReference>
<sequence length="672" mass="76717">MNMYIRRLLKVLMWCLLLGGIFLIVIYLLGPPPVNNERNTVYFDTFGEPFAEDYAKVNRHWISLDDMPHHLIQATIAIEDQRFFNHLGFDLKRIFAAALKDIRARSFKEGASTLTQQYARNLYLTHEKTWSRKIKEAIYTVRLEMFYSKEDILEGYLNTIYYGHGAYGVEAASRVYFNKGVDQLTLAESAMLAGIPKGPRYFSPFNDEQRAKKRQEIILQVMHEAGYISEGAYKKAMNEPIYYARTTKEQISRSYFQEAVLDEAQAILKLSRENIQSNGYRIYTTFNPHLQEELEETMTKTINQESDIEVGALAIDPNNGEILALIGGRDFNSSSFNRATQSQRMTGSTFKPLLYYAALEHGFTANTHLLSEPTEFKIATNDVYKPQNFNGYYANDFITLAQAMALSDNIYAVKTHLLLGEHTLVKTARTFGITKDLPAVPSLALGTASVSLQEMVTAYGMIGNGGYKIDSHVIKKITDRHGNVLYSKRLNKEQLLDEKKAFILTELMTGMFDEQLDGYMPVTGTPIIKQLSRPYAGKSGTTEFDSWMIGFSPHIVTGVWVGYDDNRRITRPTEKQYAKKIWAEFMEKAHHTIPMSTFLPPKGVIGLPIDPVTGKRATPECPTNRVMYFEIGTEPSDYCTEHTKQPDEKDVKEEEKGFFKKWFELFFDSKQS</sequence>
<dbReference type="GO" id="GO:0009252">
    <property type="term" value="P:peptidoglycan biosynthetic process"/>
    <property type="evidence" value="ECO:0007669"/>
    <property type="project" value="UniProtKB-KW"/>
</dbReference>
<evidence type="ECO:0000313" key="20">
    <source>
        <dbReference type="EMBL" id="GEN32209.1"/>
    </source>
</evidence>
<comment type="subcellular location">
    <subcellularLocation>
        <location evidence="1">Cell membrane</location>
    </subcellularLocation>
</comment>
<dbReference type="GO" id="GO:0008658">
    <property type="term" value="F:penicillin binding"/>
    <property type="evidence" value="ECO:0007669"/>
    <property type="project" value="InterPro"/>
</dbReference>
<evidence type="ECO:0000259" key="18">
    <source>
        <dbReference type="Pfam" id="PF00905"/>
    </source>
</evidence>
<keyword evidence="10" id="KW-0133">Cell shape</keyword>
<evidence type="ECO:0000256" key="8">
    <source>
        <dbReference type="ARBA" id="ARBA00022679"/>
    </source>
</evidence>
<keyword evidence="14" id="KW-0961">Cell wall biogenesis/degradation</keyword>
<keyword evidence="17" id="KW-0812">Transmembrane</keyword>
<evidence type="ECO:0000256" key="4">
    <source>
        <dbReference type="ARBA" id="ARBA00022475"/>
    </source>
</evidence>
<dbReference type="GO" id="GO:0030288">
    <property type="term" value="C:outer membrane-bounded periplasmic space"/>
    <property type="evidence" value="ECO:0007669"/>
    <property type="project" value="TreeGrafter"/>
</dbReference>
<accession>A0A511V021</accession>
<proteinExistence type="inferred from homology"/>
<name>A0A511V021_9BACI</name>
<dbReference type="Proteomes" id="UP000321491">
    <property type="component" value="Unassembled WGS sequence"/>
</dbReference>
<dbReference type="InterPro" id="IPR036950">
    <property type="entry name" value="PBP_transglycosylase"/>
</dbReference>
<dbReference type="EMBL" id="BJXW01000033">
    <property type="protein sequence ID" value="GEN32209.1"/>
    <property type="molecule type" value="Genomic_DNA"/>
</dbReference>
<dbReference type="InterPro" id="IPR050396">
    <property type="entry name" value="Glycosyltr_51/Transpeptidase"/>
</dbReference>
<dbReference type="AlphaFoldDB" id="A0A511V021"/>
<keyword evidence="21" id="KW-1185">Reference proteome</keyword>
<dbReference type="GO" id="GO:0008955">
    <property type="term" value="F:peptidoglycan glycosyltransferase activity"/>
    <property type="evidence" value="ECO:0007669"/>
    <property type="project" value="UniProtKB-EC"/>
</dbReference>
<evidence type="ECO:0000313" key="21">
    <source>
        <dbReference type="Proteomes" id="UP000321491"/>
    </source>
</evidence>
<dbReference type="InterPro" id="IPR023346">
    <property type="entry name" value="Lysozyme-like_dom_sf"/>
</dbReference>
<dbReference type="PANTHER" id="PTHR32282:SF11">
    <property type="entry name" value="PENICILLIN-BINDING PROTEIN 1B"/>
    <property type="match status" value="1"/>
</dbReference>
<dbReference type="Pfam" id="PF00912">
    <property type="entry name" value="Transgly"/>
    <property type="match status" value="1"/>
</dbReference>
<evidence type="ECO:0000259" key="19">
    <source>
        <dbReference type="Pfam" id="PF00912"/>
    </source>
</evidence>
<keyword evidence="9" id="KW-0378">Hydrolase</keyword>
<dbReference type="GO" id="GO:0008360">
    <property type="term" value="P:regulation of cell shape"/>
    <property type="evidence" value="ECO:0007669"/>
    <property type="project" value="UniProtKB-KW"/>
</dbReference>
<gene>
    <name evidence="20" type="primary">pbpG</name>
    <name evidence="20" type="ORF">CQU01_24470</name>
</gene>
<evidence type="ECO:0000256" key="15">
    <source>
        <dbReference type="ARBA" id="ARBA00034000"/>
    </source>
</evidence>
<evidence type="ECO:0000256" key="2">
    <source>
        <dbReference type="ARBA" id="ARBA00007090"/>
    </source>
</evidence>
<keyword evidence="7" id="KW-0328">Glycosyltransferase</keyword>
<dbReference type="InterPro" id="IPR001264">
    <property type="entry name" value="Glyco_trans_51"/>
</dbReference>
<keyword evidence="11" id="KW-0573">Peptidoglycan synthesis</keyword>
<keyword evidence="6" id="KW-0645">Protease</keyword>
<evidence type="ECO:0000256" key="13">
    <source>
        <dbReference type="ARBA" id="ARBA00023268"/>
    </source>
</evidence>
<dbReference type="FunFam" id="1.10.3810.10:FF:000001">
    <property type="entry name" value="Penicillin-binding protein 1A"/>
    <property type="match status" value="1"/>
</dbReference>
<comment type="catalytic activity">
    <reaction evidence="15">
        <text>Preferential cleavage: (Ac)2-L-Lys-D-Ala-|-D-Ala. Also transpeptidation of peptidyl-alanyl moieties that are N-acyl substituents of D-alanine.</text>
        <dbReference type="EC" id="3.4.16.4"/>
    </reaction>
</comment>
<dbReference type="GO" id="GO:0009002">
    <property type="term" value="F:serine-type D-Ala-D-Ala carboxypeptidase activity"/>
    <property type="evidence" value="ECO:0007669"/>
    <property type="project" value="UniProtKB-EC"/>
</dbReference>
<dbReference type="InterPro" id="IPR012338">
    <property type="entry name" value="Beta-lactam/transpept-like"/>
</dbReference>
<evidence type="ECO:0000256" key="16">
    <source>
        <dbReference type="ARBA" id="ARBA00049902"/>
    </source>
</evidence>
<dbReference type="RefSeq" id="WP_246118112.1">
    <property type="nucleotide sequence ID" value="NZ_BJXW01000033.1"/>
</dbReference>
<dbReference type="GO" id="GO:0005886">
    <property type="term" value="C:plasma membrane"/>
    <property type="evidence" value="ECO:0007669"/>
    <property type="project" value="UniProtKB-SubCell"/>
</dbReference>